<evidence type="ECO:0000259" key="8">
    <source>
        <dbReference type="Pfam" id="PF14322"/>
    </source>
</evidence>
<dbReference type="InterPro" id="IPR012944">
    <property type="entry name" value="SusD_RagB_dom"/>
</dbReference>
<name>A0A562MJ74_9SPHI</name>
<feature type="domain" description="RagB/SusD" evidence="7">
    <location>
        <begin position="344"/>
        <end position="424"/>
    </location>
</feature>
<organism evidence="9 10">
    <name type="scientific">Sphingobacterium siyangense</name>
    <dbReference type="NCBI Taxonomy" id="459529"/>
    <lineage>
        <taxon>Bacteria</taxon>
        <taxon>Pseudomonadati</taxon>
        <taxon>Bacteroidota</taxon>
        <taxon>Sphingobacteriia</taxon>
        <taxon>Sphingobacteriales</taxon>
        <taxon>Sphingobacteriaceae</taxon>
        <taxon>Sphingobacterium</taxon>
    </lineage>
</organism>
<dbReference type="Proteomes" id="UP000315908">
    <property type="component" value="Unassembled WGS sequence"/>
</dbReference>
<dbReference type="AlphaFoldDB" id="A0A562MJ74"/>
<keyword evidence="3 6" id="KW-0732">Signal</keyword>
<feature type="domain" description="SusD-like N-terminal" evidence="8">
    <location>
        <begin position="26"/>
        <end position="233"/>
    </location>
</feature>
<evidence type="ECO:0000313" key="9">
    <source>
        <dbReference type="EMBL" id="TWI19987.1"/>
    </source>
</evidence>
<evidence type="ECO:0000256" key="3">
    <source>
        <dbReference type="ARBA" id="ARBA00022729"/>
    </source>
</evidence>
<sequence>MKLLRNMISARLLYCMCLFTLMSCNKFLDEKSESSFVTPNSLKDLQALLDNNYTINTNLAPGLLEMNTDDFYVTTAVFNGLTEFEKSLYIWDDEPQFLPANNNVYWKNPFLAIFYANTVLDRLRKMEKIEDANYNYIKGSALFFRAYTYYQMAQVYCSDFRKDNPEHNNISLGMPLRLTPNFEEKSIRSTLDETYRQILNDLEEALNLLPVRVDFSTRPSRTAALAMLARVNLLMQNYDKALEYAEKTLAVHNELMDYKSRNPNSTTPFEIMNPETIFLAYNTDLTILNAKRANVDSTLFGLYDDGDLRKTIFFNKKTDGTIGFKGNYAGFYNSSFFCGLAVDEIFLIKSECLARKGELNMAKATLEVLLNKRFAKEYVFPSALKSQDEVLTYILQERRKELIFRGIRVSDLKRLNRDQKFQKTLVRKIVRDGVEKSYTLPPNNLRYQILIPQDVVQITGMLQNPR</sequence>
<evidence type="ECO:0000256" key="2">
    <source>
        <dbReference type="ARBA" id="ARBA00006275"/>
    </source>
</evidence>
<evidence type="ECO:0000256" key="1">
    <source>
        <dbReference type="ARBA" id="ARBA00004442"/>
    </source>
</evidence>
<evidence type="ECO:0000256" key="5">
    <source>
        <dbReference type="ARBA" id="ARBA00023237"/>
    </source>
</evidence>
<gene>
    <name evidence="9" type="ORF">IQ31_02427</name>
</gene>
<dbReference type="Pfam" id="PF14322">
    <property type="entry name" value="SusD-like_3"/>
    <property type="match status" value="1"/>
</dbReference>
<dbReference type="Pfam" id="PF07980">
    <property type="entry name" value="SusD_RagB"/>
    <property type="match status" value="1"/>
</dbReference>
<keyword evidence="4" id="KW-0472">Membrane</keyword>
<reference evidence="9 10" key="1">
    <citation type="journal article" date="2015" name="Stand. Genomic Sci.">
        <title>Genomic Encyclopedia of Bacterial and Archaeal Type Strains, Phase III: the genomes of soil and plant-associated and newly described type strains.</title>
        <authorList>
            <person name="Whitman W.B."/>
            <person name="Woyke T."/>
            <person name="Klenk H.P."/>
            <person name="Zhou Y."/>
            <person name="Lilburn T.G."/>
            <person name="Beck B.J."/>
            <person name="De Vos P."/>
            <person name="Vandamme P."/>
            <person name="Eisen J.A."/>
            <person name="Garrity G."/>
            <person name="Hugenholtz P."/>
            <person name="Kyrpides N.C."/>
        </authorList>
    </citation>
    <scope>NUCLEOTIDE SEQUENCE [LARGE SCALE GENOMIC DNA]</scope>
    <source>
        <strain evidence="9 10">CGMCC 1.6855</strain>
    </source>
</reference>
<proteinExistence type="inferred from homology"/>
<dbReference type="InterPro" id="IPR011990">
    <property type="entry name" value="TPR-like_helical_dom_sf"/>
</dbReference>
<feature type="signal peptide" evidence="6">
    <location>
        <begin position="1"/>
        <end position="28"/>
    </location>
</feature>
<comment type="similarity">
    <text evidence="2">Belongs to the SusD family.</text>
</comment>
<dbReference type="GO" id="GO:0009279">
    <property type="term" value="C:cell outer membrane"/>
    <property type="evidence" value="ECO:0007669"/>
    <property type="project" value="UniProtKB-SubCell"/>
</dbReference>
<dbReference type="RefSeq" id="WP_145328115.1">
    <property type="nucleotide sequence ID" value="NZ_VLKR01000011.1"/>
</dbReference>
<dbReference type="Gene3D" id="1.25.40.390">
    <property type="match status" value="1"/>
</dbReference>
<feature type="chain" id="PRO_5022207721" evidence="6">
    <location>
        <begin position="29"/>
        <end position="466"/>
    </location>
</feature>
<accession>A0A562MJ74</accession>
<dbReference type="InterPro" id="IPR033985">
    <property type="entry name" value="SusD-like_N"/>
</dbReference>
<evidence type="ECO:0000256" key="6">
    <source>
        <dbReference type="SAM" id="SignalP"/>
    </source>
</evidence>
<protein>
    <submittedName>
        <fullName evidence="9">SusD-like starch-binding protein associating with outer membrane</fullName>
    </submittedName>
</protein>
<dbReference type="PROSITE" id="PS51257">
    <property type="entry name" value="PROKAR_LIPOPROTEIN"/>
    <property type="match status" value="1"/>
</dbReference>
<evidence type="ECO:0000259" key="7">
    <source>
        <dbReference type="Pfam" id="PF07980"/>
    </source>
</evidence>
<comment type="subcellular location">
    <subcellularLocation>
        <location evidence="1">Cell outer membrane</location>
    </subcellularLocation>
</comment>
<evidence type="ECO:0000256" key="4">
    <source>
        <dbReference type="ARBA" id="ARBA00023136"/>
    </source>
</evidence>
<dbReference type="SUPFAM" id="SSF48452">
    <property type="entry name" value="TPR-like"/>
    <property type="match status" value="1"/>
</dbReference>
<keyword evidence="5" id="KW-0998">Cell outer membrane</keyword>
<evidence type="ECO:0000313" key="10">
    <source>
        <dbReference type="Proteomes" id="UP000315908"/>
    </source>
</evidence>
<comment type="caution">
    <text evidence="9">The sequence shown here is derived from an EMBL/GenBank/DDBJ whole genome shotgun (WGS) entry which is preliminary data.</text>
</comment>
<dbReference type="OrthoDB" id="653598at2"/>
<dbReference type="EMBL" id="VLKR01000011">
    <property type="protein sequence ID" value="TWI19987.1"/>
    <property type="molecule type" value="Genomic_DNA"/>
</dbReference>